<keyword evidence="5" id="KW-1185">Reference proteome</keyword>
<dbReference type="SUPFAM" id="SSF54791">
    <property type="entry name" value="Eukaryotic type KH-domain (KH-domain type I)"/>
    <property type="match status" value="2"/>
</dbReference>
<dbReference type="InterPro" id="IPR047276">
    <property type="entry name" value="KH-I_NOVA_rpt2"/>
</dbReference>
<dbReference type="InterPro" id="IPR004087">
    <property type="entry name" value="KH_dom"/>
</dbReference>
<protein>
    <submittedName>
        <fullName evidence="4">NOVA</fullName>
    </submittedName>
</protein>
<evidence type="ECO:0000313" key="5">
    <source>
        <dbReference type="Proteomes" id="UP000597762"/>
    </source>
</evidence>
<dbReference type="AlphaFoldDB" id="A0A812C4X8"/>
<organism evidence="4 5">
    <name type="scientific">Acanthosepion pharaonis</name>
    <name type="common">Pharaoh cuttlefish</name>
    <name type="synonym">Sepia pharaonis</name>
    <dbReference type="NCBI Taxonomy" id="158019"/>
    <lineage>
        <taxon>Eukaryota</taxon>
        <taxon>Metazoa</taxon>
        <taxon>Spiralia</taxon>
        <taxon>Lophotrochozoa</taxon>
        <taxon>Mollusca</taxon>
        <taxon>Cephalopoda</taxon>
        <taxon>Coleoidea</taxon>
        <taxon>Decapodiformes</taxon>
        <taxon>Sepiida</taxon>
        <taxon>Sepiina</taxon>
        <taxon>Sepiidae</taxon>
        <taxon>Acanthosepion</taxon>
    </lineage>
</organism>
<dbReference type="PANTHER" id="PTHR10288">
    <property type="entry name" value="KH DOMAIN CONTAINING RNA BINDING PROTEIN"/>
    <property type="match status" value="1"/>
</dbReference>
<dbReference type="OrthoDB" id="441329at2759"/>
<dbReference type="InterPro" id="IPR047274">
    <property type="entry name" value="KH-I_NOVA_rpt3"/>
</dbReference>
<sequence>MIIGKGGIYIKQIKEESGAYVQISQKSKETNLPERCVTVAGDVESNRRAVDMILQKIVEDPQSGSCPNISYADYTGPVASANPTGIGNERYGGSPMLNDSFGNATNYASTPGFTGTPSMAGDRSPNVNQNSFGLGTGIYSPADDKSAAATKHEMEVPETIVGAILGPGGKGIVEIQQLTGTNIQISKKGVYVPGTRNRVVTITGTPNNIAKAQILIQRRLQQEEIKRARQASTR</sequence>
<comment type="caution">
    <text evidence="4">The sequence shown here is derived from an EMBL/GenBank/DDBJ whole genome shotgun (WGS) entry which is preliminary data.</text>
</comment>
<evidence type="ECO:0000256" key="2">
    <source>
        <dbReference type="PROSITE-ProRule" id="PRU00117"/>
    </source>
</evidence>
<feature type="domain" description="K Homology" evidence="3">
    <location>
        <begin position="1"/>
        <end position="58"/>
    </location>
</feature>
<reference evidence="4" key="1">
    <citation type="submission" date="2021-01" db="EMBL/GenBank/DDBJ databases">
        <authorList>
            <person name="Li R."/>
            <person name="Bekaert M."/>
        </authorList>
    </citation>
    <scope>NUCLEOTIDE SEQUENCE</scope>
    <source>
        <strain evidence="4">Farmed</strain>
    </source>
</reference>
<dbReference type="Proteomes" id="UP000597762">
    <property type="component" value="Unassembled WGS sequence"/>
</dbReference>
<accession>A0A812C4X8</accession>
<dbReference type="InterPro" id="IPR004088">
    <property type="entry name" value="KH_dom_type_1"/>
</dbReference>
<keyword evidence="1" id="KW-0677">Repeat</keyword>
<proteinExistence type="predicted"/>
<evidence type="ECO:0000313" key="4">
    <source>
        <dbReference type="EMBL" id="CAE1258693.1"/>
    </source>
</evidence>
<dbReference type="Pfam" id="PF00013">
    <property type="entry name" value="KH_1"/>
    <property type="match status" value="2"/>
</dbReference>
<dbReference type="Gene3D" id="3.30.1370.10">
    <property type="entry name" value="K Homology domain, type 1"/>
    <property type="match status" value="2"/>
</dbReference>
<evidence type="ECO:0000259" key="3">
    <source>
        <dbReference type="SMART" id="SM00322"/>
    </source>
</evidence>
<dbReference type="EMBL" id="CAHIKZ030001284">
    <property type="protein sequence ID" value="CAE1258693.1"/>
    <property type="molecule type" value="Genomic_DNA"/>
</dbReference>
<feature type="domain" description="K Homology" evidence="3">
    <location>
        <begin position="148"/>
        <end position="221"/>
    </location>
</feature>
<keyword evidence="2" id="KW-0694">RNA-binding</keyword>
<dbReference type="SMART" id="SM00322">
    <property type="entry name" value="KH"/>
    <property type="match status" value="2"/>
</dbReference>
<name>A0A812C4X8_ACAPH</name>
<dbReference type="CDD" id="cd22436">
    <property type="entry name" value="KH-I_NOVA_rpt2"/>
    <property type="match status" value="1"/>
</dbReference>
<gene>
    <name evidence="4" type="ORF">SPHA_31343</name>
</gene>
<dbReference type="CDD" id="cd09031">
    <property type="entry name" value="KH-I_NOVA_rpt3"/>
    <property type="match status" value="1"/>
</dbReference>
<dbReference type="InterPro" id="IPR036612">
    <property type="entry name" value="KH_dom_type_1_sf"/>
</dbReference>
<dbReference type="PROSITE" id="PS50084">
    <property type="entry name" value="KH_TYPE_1"/>
    <property type="match status" value="2"/>
</dbReference>
<dbReference type="GO" id="GO:0003723">
    <property type="term" value="F:RNA binding"/>
    <property type="evidence" value="ECO:0007669"/>
    <property type="project" value="UniProtKB-UniRule"/>
</dbReference>
<evidence type="ECO:0000256" key="1">
    <source>
        <dbReference type="ARBA" id="ARBA00022737"/>
    </source>
</evidence>